<protein>
    <submittedName>
        <fullName evidence="3">Lipid-A-disaccharide synthase N-terminal domain-containing protein</fullName>
    </submittedName>
</protein>
<dbReference type="EMBL" id="JBHTCM010000010">
    <property type="protein sequence ID" value="MFC7333406.1"/>
    <property type="molecule type" value="Genomic_DNA"/>
</dbReference>
<dbReference type="Gene3D" id="1.20.1280.290">
    <property type="match status" value="1"/>
</dbReference>
<dbReference type="InterPro" id="IPR011499">
    <property type="entry name" value="Lipid_A_biosynth_N"/>
</dbReference>
<keyword evidence="1" id="KW-0472">Membrane</keyword>
<sequence length="118" mass="13463">MLWTHLESWWHAAVADKGWLVVFGLAAQTMFMMRFVIQWISSERAKRSVVPEAFWYFSLLGGMMLVVYGLLRPDLVIIVGQMPALVIYSRNIVLIRREKRLKGAVEPAAEAAREAVAE</sequence>
<evidence type="ECO:0000259" key="2">
    <source>
        <dbReference type="SMART" id="SM01259"/>
    </source>
</evidence>
<comment type="caution">
    <text evidence="3">The sequence shown here is derived from an EMBL/GenBank/DDBJ whole genome shotgun (WGS) entry which is preliminary data.</text>
</comment>
<reference evidence="4" key="1">
    <citation type="journal article" date="2019" name="Int. J. Syst. Evol. Microbiol.">
        <title>The Global Catalogue of Microorganisms (GCM) 10K type strain sequencing project: providing services to taxonomists for standard genome sequencing and annotation.</title>
        <authorList>
            <consortium name="The Broad Institute Genomics Platform"/>
            <consortium name="The Broad Institute Genome Sequencing Center for Infectious Disease"/>
            <person name="Wu L."/>
            <person name="Ma J."/>
        </authorList>
    </citation>
    <scope>NUCLEOTIDE SEQUENCE [LARGE SCALE GENOMIC DNA]</scope>
    <source>
        <strain evidence="4">CGMCC 1.16275</strain>
    </source>
</reference>
<feature type="transmembrane region" description="Helical" evidence="1">
    <location>
        <begin position="77"/>
        <end position="95"/>
    </location>
</feature>
<proteinExistence type="predicted"/>
<keyword evidence="1" id="KW-0812">Transmembrane</keyword>
<evidence type="ECO:0000313" key="3">
    <source>
        <dbReference type="EMBL" id="MFC7333406.1"/>
    </source>
</evidence>
<keyword evidence="1" id="KW-1133">Transmembrane helix</keyword>
<feature type="transmembrane region" description="Helical" evidence="1">
    <location>
        <begin position="53"/>
        <end position="71"/>
    </location>
</feature>
<dbReference type="Proteomes" id="UP001596456">
    <property type="component" value="Unassembled WGS sequence"/>
</dbReference>
<name>A0ABW2KTP7_9PROT</name>
<keyword evidence="4" id="KW-1185">Reference proteome</keyword>
<feature type="transmembrane region" description="Helical" evidence="1">
    <location>
        <begin position="20"/>
        <end position="41"/>
    </location>
</feature>
<evidence type="ECO:0000313" key="4">
    <source>
        <dbReference type="Proteomes" id="UP001596456"/>
    </source>
</evidence>
<accession>A0ABW2KTP7</accession>
<evidence type="ECO:0000256" key="1">
    <source>
        <dbReference type="SAM" id="Phobius"/>
    </source>
</evidence>
<gene>
    <name evidence="3" type="ORF">ACFQPS_09550</name>
</gene>
<dbReference type="RefSeq" id="WP_377358465.1">
    <property type="nucleotide sequence ID" value="NZ_JBHTCM010000010.1"/>
</dbReference>
<feature type="domain" description="Lipid A biosynthesis N-terminal" evidence="2">
    <location>
        <begin position="23"/>
        <end position="94"/>
    </location>
</feature>
<dbReference type="Pfam" id="PF07578">
    <property type="entry name" value="LAB_N"/>
    <property type="match status" value="1"/>
</dbReference>
<dbReference type="SMART" id="SM01259">
    <property type="entry name" value="LAB_N"/>
    <property type="match status" value="1"/>
</dbReference>
<organism evidence="3 4">
    <name type="scientific">Rhodocista pekingensis</name>
    <dbReference type="NCBI Taxonomy" id="201185"/>
    <lineage>
        <taxon>Bacteria</taxon>
        <taxon>Pseudomonadati</taxon>
        <taxon>Pseudomonadota</taxon>
        <taxon>Alphaproteobacteria</taxon>
        <taxon>Rhodospirillales</taxon>
        <taxon>Azospirillaceae</taxon>
        <taxon>Rhodocista</taxon>
    </lineage>
</organism>